<dbReference type="Gene3D" id="1.20.58.460">
    <property type="entry name" value="Hyaluronidase post-catalytic domain-like"/>
    <property type="match status" value="1"/>
</dbReference>
<dbReference type="RefSeq" id="WP_204517758.1">
    <property type="nucleotide sequence ID" value="NZ_BAABIN010000007.1"/>
</dbReference>
<dbReference type="EC" id="3.2.1.35" evidence="5"/>
<evidence type="ECO:0000313" key="5">
    <source>
        <dbReference type="EMBL" id="MBM7590056.1"/>
    </source>
</evidence>
<comment type="similarity">
    <text evidence="3">Belongs to the glycosyl hydrolase 84 family.</text>
</comment>
<organism evidence="5 6">
    <name type="scientific">Brevibacillus fulvus</name>
    <dbReference type="NCBI Taxonomy" id="1125967"/>
    <lineage>
        <taxon>Bacteria</taxon>
        <taxon>Bacillati</taxon>
        <taxon>Bacillota</taxon>
        <taxon>Bacilli</taxon>
        <taxon>Bacillales</taxon>
        <taxon>Paenibacillaceae</taxon>
        <taxon>Brevibacillus</taxon>
    </lineage>
</organism>
<dbReference type="Pfam" id="PF07555">
    <property type="entry name" value="NAGidase"/>
    <property type="match status" value="1"/>
</dbReference>
<dbReference type="Proteomes" id="UP000717624">
    <property type="component" value="Unassembled WGS sequence"/>
</dbReference>
<dbReference type="EMBL" id="JAFBEB010000004">
    <property type="protein sequence ID" value="MBM7590056.1"/>
    <property type="molecule type" value="Genomic_DNA"/>
</dbReference>
<feature type="domain" description="GH84" evidence="4">
    <location>
        <begin position="8"/>
        <end position="283"/>
    </location>
</feature>
<reference evidence="5" key="1">
    <citation type="submission" date="2021-01" db="EMBL/GenBank/DDBJ databases">
        <title>Genomic Encyclopedia of Type Strains, Phase IV (KMG-IV): sequencing the most valuable type-strain genomes for metagenomic binning, comparative biology and taxonomic classification.</title>
        <authorList>
            <person name="Goeker M."/>
        </authorList>
    </citation>
    <scope>NUCLEOTIDE SEQUENCE</scope>
    <source>
        <strain evidence="5">DSM 25523</strain>
    </source>
</reference>
<dbReference type="AlphaFoldDB" id="A0A939BUX3"/>
<dbReference type="InterPro" id="IPR011496">
    <property type="entry name" value="O-GlcNAcase_cat"/>
</dbReference>
<name>A0A939BUX3_9BACL</name>
<evidence type="ECO:0000256" key="3">
    <source>
        <dbReference type="PROSITE-ProRule" id="PRU01353"/>
    </source>
</evidence>
<keyword evidence="2 3" id="KW-0326">Glycosidase</keyword>
<feature type="active site" description="Proton donor" evidence="3">
    <location>
        <position position="123"/>
    </location>
</feature>
<dbReference type="SUPFAM" id="SSF51445">
    <property type="entry name" value="(Trans)glycosidases"/>
    <property type="match status" value="1"/>
</dbReference>
<proteinExistence type="inferred from homology"/>
<keyword evidence="1 3" id="KW-0378">Hydrolase</keyword>
<protein>
    <submittedName>
        <fullName evidence="5">Hyaluronoglucosaminidase</fullName>
        <ecNumber evidence="5">3.2.1.35</ecNumber>
    </submittedName>
</protein>
<comment type="caution">
    <text evidence="5">The sequence shown here is derived from an EMBL/GenBank/DDBJ whole genome shotgun (WGS) entry which is preliminary data.</text>
</comment>
<evidence type="ECO:0000259" key="4">
    <source>
        <dbReference type="PROSITE" id="PS52009"/>
    </source>
</evidence>
<dbReference type="Pfam" id="PF21774">
    <property type="entry name" value="NagJ_C"/>
    <property type="match status" value="1"/>
</dbReference>
<accession>A0A939BUX3</accession>
<keyword evidence="6" id="KW-1185">Reference proteome</keyword>
<evidence type="ECO:0000256" key="2">
    <source>
        <dbReference type="ARBA" id="ARBA00023295"/>
    </source>
</evidence>
<dbReference type="PANTHER" id="PTHR13170">
    <property type="entry name" value="O-GLCNACASE"/>
    <property type="match status" value="1"/>
</dbReference>
<dbReference type="PROSITE" id="PS52009">
    <property type="entry name" value="GH84"/>
    <property type="match status" value="1"/>
</dbReference>
<gene>
    <name evidence="5" type="ORF">JOD01_001657</name>
</gene>
<dbReference type="InterPro" id="IPR049019">
    <property type="entry name" value="NagJ-like_helical"/>
</dbReference>
<evidence type="ECO:0000256" key="1">
    <source>
        <dbReference type="ARBA" id="ARBA00022801"/>
    </source>
</evidence>
<evidence type="ECO:0000313" key="6">
    <source>
        <dbReference type="Proteomes" id="UP000717624"/>
    </source>
</evidence>
<dbReference type="InterPro" id="IPR017853">
    <property type="entry name" value="GH"/>
</dbReference>
<sequence length="450" mass="52328">MSRTEYFSIRGVIEGFYGTPWSHADRLSMLAFMGEQGFNSYFYSPKDDPYLRERWYEPHPDDQVTHVAELIAQAKRKQMAFYYCLSPGLSMEYSSDSHLEKVMEKYQQMFRLGVRHFGLLFDDIPMKLLHGMDQESFPSLADAHAYVIGRVWEKMRSWPEQCWLVVCPTRYHGLGNEAYIVSLGRKLPAEIHLFWTGRFICSPSITEGDAQRFWEHTGHPPLYWDNYPVNDLAMANELHIGPLLHRDPQLYRYAAGYVANAMEYVESSKIPLITIADYLRQPEQYEPFRSWQEAIRQVVGDDDSAEFLDFADNVQGSFLNDQEAVQLTAALHQFRFELLHGDPMVAVAGLKDLFFKMERTAAYLQHELKNRRLAQEIGQWVNKYWHWSKVGQAAAALIEEGLRGRTPQALLGLLRLKQSLRRAERLPQKVCGNVMKIFTDIVLQEIKRRV</sequence>
<dbReference type="SUPFAM" id="SSF140657">
    <property type="entry name" value="Hyaluronidase post-catalytic domain-like"/>
    <property type="match status" value="1"/>
</dbReference>
<dbReference type="InterPro" id="IPR051822">
    <property type="entry name" value="Glycosyl_Hydrolase_84"/>
</dbReference>
<dbReference type="GO" id="GO:0004415">
    <property type="term" value="F:hyalurononglucosaminidase activity"/>
    <property type="evidence" value="ECO:0007669"/>
    <property type="project" value="UniProtKB-EC"/>
</dbReference>
<dbReference type="GO" id="GO:1901135">
    <property type="term" value="P:carbohydrate derivative metabolic process"/>
    <property type="evidence" value="ECO:0007669"/>
    <property type="project" value="UniProtKB-ARBA"/>
</dbReference>
<dbReference type="PANTHER" id="PTHR13170:SF16">
    <property type="entry name" value="PROTEIN O-GLCNACASE"/>
    <property type="match status" value="1"/>
</dbReference>
<dbReference type="Gene3D" id="3.20.20.80">
    <property type="entry name" value="Glycosidases"/>
    <property type="match status" value="1"/>
</dbReference>